<feature type="transmembrane region" description="Helical" evidence="7">
    <location>
        <begin position="239"/>
        <end position="257"/>
    </location>
</feature>
<evidence type="ECO:0000256" key="6">
    <source>
        <dbReference type="ARBA" id="ARBA00023136"/>
    </source>
</evidence>
<keyword evidence="10" id="KW-1185">Reference proteome</keyword>
<name>A0ABW1LMT5_9ACTN</name>
<feature type="transmembrane region" description="Helical" evidence="7">
    <location>
        <begin position="39"/>
        <end position="58"/>
    </location>
</feature>
<evidence type="ECO:0000313" key="10">
    <source>
        <dbReference type="Proteomes" id="UP001596135"/>
    </source>
</evidence>
<dbReference type="SUPFAM" id="SSF103473">
    <property type="entry name" value="MFS general substrate transporter"/>
    <property type="match status" value="1"/>
</dbReference>
<sequence>MTFRPWQRVSLAMFAVGWGANQFSPMLLAYRDELGMSAQARALLFALYAVGLIPALLIGGSASDRWGRRAVVVPFVALSPVATALLMVWSDWVPGLAVARLLAGISSGVVFGAASAWMADLSVDDAPGTGARRAALSLSAGFGLGPLVAGVVAELSAHPLVVPYLPHLVLGVVALVVLLPAAGPAPASAVRRPLVSLPAVTRGRRFLLTVAPTAPWVFGCVAISFAYLPSVVDAPTEGALAFAGILTGVALGTGVAVQPLARRLDDHRPLLAGRVGMVCATVALLVGIAAVTADSRVLLLVAAPLFGAGYGCGLVSGLREVERLAPPDERGAVVAVFYGLTYLGFFAPYLLGAVAGTGLGVRGALGAAIAVAVAGLLVVSLAGRDQRHSVAGASRG</sequence>
<feature type="transmembrane region" description="Helical" evidence="7">
    <location>
        <begin position="101"/>
        <end position="123"/>
    </location>
</feature>
<dbReference type="InterPro" id="IPR020846">
    <property type="entry name" value="MFS_dom"/>
</dbReference>
<evidence type="ECO:0000256" key="2">
    <source>
        <dbReference type="ARBA" id="ARBA00022448"/>
    </source>
</evidence>
<evidence type="ECO:0000313" key="9">
    <source>
        <dbReference type="EMBL" id="MFC6045190.1"/>
    </source>
</evidence>
<feature type="transmembrane region" description="Helical" evidence="7">
    <location>
        <begin position="165"/>
        <end position="185"/>
    </location>
</feature>
<feature type="transmembrane region" description="Helical" evidence="7">
    <location>
        <begin position="269"/>
        <end position="291"/>
    </location>
</feature>
<feature type="transmembrane region" description="Helical" evidence="7">
    <location>
        <begin position="297"/>
        <end position="318"/>
    </location>
</feature>
<gene>
    <name evidence="9" type="ORF">ACFPYL_19025</name>
</gene>
<dbReference type="InterPro" id="IPR050171">
    <property type="entry name" value="MFS_Transporters"/>
</dbReference>
<keyword evidence="4 7" id="KW-0812">Transmembrane</keyword>
<accession>A0ABW1LMT5</accession>
<evidence type="ECO:0000259" key="8">
    <source>
        <dbReference type="PROSITE" id="PS50850"/>
    </source>
</evidence>
<dbReference type="InterPro" id="IPR011701">
    <property type="entry name" value="MFS"/>
</dbReference>
<reference evidence="10" key="1">
    <citation type="journal article" date="2019" name="Int. J. Syst. Evol. Microbiol.">
        <title>The Global Catalogue of Microorganisms (GCM) 10K type strain sequencing project: providing services to taxonomists for standard genome sequencing and annotation.</title>
        <authorList>
            <consortium name="The Broad Institute Genomics Platform"/>
            <consortium name="The Broad Institute Genome Sequencing Center for Infectious Disease"/>
            <person name="Wu L."/>
            <person name="Ma J."/>
        </authorList>
    </citation>
    <scope>NUCLEOTIDE SEQUENCE [LARGE SCALE GENOMIC DNA]</scope>
    <source>
        <strain evidence="10">CCUG 54522</strain>
    </source>
</reference>
<organism evidence="9 10">
    <name type="scientific">Nocardioides hankookensis</name>
    <dbReference type="NCBI Taxonomy" id="443157"/>
    <lineage>
        <taxon>Bacteria</taxon>
        <taxon>Bacillati</taxon>
        <taxon>Actinomycetota</taxon>
        <taxon>Actinomycetes</taxon>
        <taxon>Propionibacteriales</taxon>
        <taxon>Nocardioidaceae</taxon>
        <taxon>Nocardioides</taxon>
    </lineage>
</organism>
<keyword evidence="2" id="KW-0813">Transport</keyword>
<dbReference type="PROSITE" id="PS50850">
    <property type="entry name" value="MFS"/>
    <property type="match status" value="1"/>
</dbReference>
<proteinExistence type="predicted"/>
<keyword evidence="6 7" id="KW-0472">Membrane</keyword>
<dbReference type="RefSeq" id="WP_379157916.1">
    <property type="nucleotide sequence ID" value="NZ_JBHSRJ010000008.1"/>
</dbReference>
<evidence type="ECO:0000256" key="1">
    <source>
        <dbReference type="ARBA" id="ARBA00004651"/>
    </source>
</evidence>
<feature type="domain" description="Major facilitator superfamily (MFS) profile" evidence="8">
    <location>
        <begin position="5"/>
        <end position="387"/>
    </location>
</feature>
<dbReference type="PANTHER" id="PTHR23517:SF3">
    <property type="entry name" value="INTEGRAL MEMBRANE TRANSPORT PROTEIN"/>
    <property type="match status" value="1"/>
</dbReference>
<evidence type="ECO:0000256" key="4">
    <source>
        <dbReference type="ARBA" id="ARBA00022692"/>
    </source>
</evidence>
<evidence type="ECO:0000256" key="3">
    <source>
        <dbReference type="ARBA" id="ARBA00022475"/>
    </source>
</evidence>
<evidence type="ECO:0000256" key="5">
    <source>
        <dbReference type="ARBA" id="ARBA00022989"/>
    </source>
</evidence>
<comment type="subcellular location">
    <subcellularLocation>
        <location evidence="1">Cell membrane</location>
        <topology evidence="1">Multi-pass membrane protein</topology>
    </subcellularLocation>
</comment>
<feature type="transmembrane region" description="Helical" evidence="7">
    <location>
        <begin position="70"/>
        <end position="89"/>
    </location>
</feature>
<feature type="transmembrane region" description="Helical" evidence="7">
    <location>
        <begin position="330"/>
        <end position="351"/>
    </location>
</feature>
<feature type="transmembrane region" description="Helical" evidence="7">
    <location>
        <begin position="363"/>
        <end position="382"/>
    </location>
</feature>
<dbReference type="Proteomes" id="UP001596135">
    <property type="component" value="Unassembled WGS sequence"/>
</dbReference>
<dbReference type="PANTHER" id="PTHR23517">
    <property type="entry name" value="RESISTANCE PROTEIN MDTM, PUTATIVE-RELATED-RELATED"/>
    <property type="match status" value="1"/>
</dbReference>
<feature type="transmembrane region" description="Helical" evidence="7">
    <location>
        <begin position="206"/>
        <end position="227"/>
    </location>
</feature>
<protein>
    <submittedName>
        <fullName evidence="9">MFS transporter</fullName>
    </submittedName>
</protein>
<dbReference type="Gene3D" id="1.20.1250.20">
    <property type="entry name" value="MFS general substrate transporter like domains"/>
    <property type="match status" value="2"/>
</dbReference>
<dbReference type="InterPro" id="IPR036259">
    <property type="entry name" value="MFS_trans_sf"/>
</dbReference>
<comment type="caution">
    <text evidence="9">The sequence shown here is derived from an EMBL/GenBank/DDBJ whole genome shotgun (WGS) entry which is preliminary data.</text>
</comment>
<dbReference type="EMBL" id="JBHSRJ010000008">
    <property type="protein sequence ID" value="MFC6045190.1"/>
    <property type="molecule type" value="Genomic_DNA"/>
</dbReference>
<dbReference type="Pfam" id="PF07690">
    <property type="entry name" value="MFS_1"/>
    <property type="match status" value="1"/>
</dbReference>
<keyword evidence="5 7" id="KW-1133">Transmembrane helix</keyword>
<feature type="transmembrane region" description="Helical" evidence="7">
    <location>
        <begin position="135"/>
        <end position="153"/>
    </location>
</feature>
<evidence type="ECO:0000256" key="7">
    <source>
        <dbReference type="SAM" id="Phobius"/>
    </source>
</evidence>
<keyword evidence="3" id="KW-1003">Cell membrane</keyword>